<evidence type="ECO:0000313" key="4">
    <source>
        <dbReference type="EMBL" id="MFC4873017.1"/>
    </source>
</evidence>
<name>A0ABV9T3F6_9BACT</name>
<evidence type="ECO:0000259" key="3">
    <source>
        <dbReference type="Pfam" id="PF16344"/>
    </source>
</evidence>
<evidence type="ECO:0000256" key="1">
    <source>
        <dbReference type="SAM" id="Phobius"/>
    </source>
</evidence>
<organism evidence="4 5">
    <name type="scientific">Negadavirga shengliensis</name>
    <dbReference type="NCBI Taxonomy" id="1389218"/>
    <lineage>
        <taxon>Bacteria</taxon>
        <taxon>Pseudomonadati</taxon>
        <taxon>Bacteroidota</taxon>
        <taxon>Cytophagia</taxon>
        <taxon>Cytophagales</taxon>
        <taxon>Cyclobacteriaceae</taxon>
        <taxon>Negadavirga</taxon>
    </lineage>
</organism>
<dbReference type="EMBL" id="JBHSJJ010000008">
    <property type="protein sequence ID" value="MFC4873017.1"/>
    <property type="molecule type" value="Genomic_DNA"/>
</dbReference>
<feature type="domain" description="Protein FecR C-terminal" evidence="3">
    <location>
        <begin position="267"/>
        <end position="334"/>
    </location>
</feature>
<dbReference type="Pfam" id="PF04773">
    <property type="entry name" value="FecR"/>
    <property type="match status" value="1"/>
</dbReference>
<comment type="caution">
    <text evidence="4">The sequence shown here is derived from an EMBL/GenBank/DDBJ whole genome shotgun (WGS) entry which is preliminary data.</text>
</comment>
<keyword evidence="1" id="KW-0472">Membrane</keyword>
<dbReference type="PIRSF" id="PIRSF018266">
    <property type="entry name" value="FecR"/>
    <property type="match status" value="1"/>
</dbReference>
<protein>
    <submittedName>
        <fullName evidence="4">FecR family protein</fullName>
    </submittedName>
</protein>
<dbReference type="PANTHER" id="PTHR30273">
    <property type="entry name" value="PERIPLASMIC SIGNAL SENSOR AND SIGMA FACTOR ACTIVATOR FECR-RELATED"/>
    <property type="match status" value="1"/>
</dbReference>
<dbReference type="Pfam" id="PF16344">
    <property type="entry name" value="FecR_C"/>
    <property type="match status" value="1"/>
</dbReference>
<dbReference type="InterPro" id="IPR012373">
    <property type="entry name" value="Ferrdict_sens_TM"/>
</dbReference>
<dbReference type="InterPro" id="IPR032508">
    <property type="entry name" value="FecR_C"/>
</dbReference>
<keyword evidence="1" id="KW-1133">Transmembrane helix</keyword>
<evidence type="ECO:0000259" key="2">
    <source>
        <dbReference type="Pfam" id="PF04773"/>
    </source>
</evidence>
<gene>
    <name evidence="4" type="ORF">ACFPFU_15065</name>
</gene>
<dbReference type="InterPro" id="IPR006860">
    <property type="entry name" value="FecR"/>
</dbReference>
<sequence>MKREFNHIEDFLQDPSFRRWILDSDSGKNLFWEHWRKENPEKKAILDEAALLLEAMASKSQVPDEEEKADVFRRINTKITTFENRKRHKKQWFAIAAGFVLIAAVAFSVHYFTGLFEQPNDPSPLATSVMTEKQSEKGQKTKFILPDGSTVYLNSASRIVYDGDYSTTNRNIFLEGEAYFEVAPDSLLPFRVTSANVMVEALGTSFNINAYDDQFKVQLTSGKIKVQNDQDQVLLEPGLETTLTQNRSFAVKAYDLSKAALWKNGIMLFERTPLDECFRQLERWYNVEIETSGEMPSNAVVSGKFDNDYLVNVMESIAYSLDLKFTLDGKKVTVYLDK</sequence>
<feature type="transmembrane region" description="Helical" evidence="1">
    <location>
        <begin position="92"/>
        <end position="112"/>
    </location>
</feature>
<accession>A0ABV9T3F6</accession>
<keyword evidence="1" id="KW-0812">Transmembrane</keyword>
<reference evidence="5" key="1">
    <citation type="journal article" date="2019" name="Int. J. Syst. Evol. Microbiol.">
        <title>The Global Catalogue of Microorganisms (GCM) 10K type strain sequencing project: providing services to taxonomists for standard genome sequencing and annotation.</title>
        <authorList>
            <consortium name="The Broad Institute Genomics Platform"/>
            <consortium name="The Broad Institute Genome Sequencing Center for Infectious Disease"/>
            <person name="Wu L."/>
            <person name="Ma J."/>
        </authorList>
    </citation>
    <scope>NUCLEOTIDE SEQUENCE [LARGE SCALE GENOMIC DNA]</scope>
    <source>
        <strain evidence="5">CGMCC 4.7466</strain>
    </source>
</reference>
<dbReference type="Proteomes" id="UP001595818">
    <property type="component" value="Unassembled WGS sequence"/>
</dbReference>
<proteinExistence type="predicted"/>
<dbReference type="PANTHER" id="PTHR30273:SF2">
    <property type="entry name" value="PROTEIN FECR"/>
    <property type="match status" value="1"/>
</dbReference>
<dbReference type="RefSeq" id="WP_377065597.1">
    <property type="nucleotide sequence ID" value="NZ_JBHSJJ010000008.1"/>
</dbReference>
<feature type="domain" description="FecR protein" evidence="2">
    <location>
        <begin position="135"/>
        <end position="225"/>
    </location>
</feature>
<keyword evidence="5" id="KW-1185">Reference proteome</keyword>
<evidence type="ECO:0000313" key="5">
    <source>
        <dbReference type="Proteomes" id="UP001595818"/>
    </source>
</evidence>
<dbReference type="Gene3D" id="3.55.50.30">
    <property type="match status" value="1"/>
</dbReference>
<dbReference type="Gene3D" id="2.60.120.1440">
    <property type="match status" value="1"/>
</dbReference>